<protein>
    <submittedName>
        <fullName evidence="1">Alkylmercury lyase family protein</fullName>
    </submittedName>
</protein>
<dbReference type="GO" id="GO:0016829">
    <property type="term" value="F:lyase activity"/>
    <property type="evidence" value="ECO:0007669"/>
    <property type="project" value="UniProtKB-KW"/>
</dbReference>
<reference evidence="1" key="1">
    <citation type="submission" date="2022-01" db="EMBL/GenBank/DDBJ databases">
        <authorList>
            <person name="Jo J.-H."/>
            <person name="Im W.-T."/>
        </authorList>
    </citation>
    <scope>NUCLEOTIDE SEQUENCE</scope>
    <source>
        <strain evidence="1">I2-34</strain>
    </source>
</reference>
<dbReference type="Gene3D" id="3.30.450.410">
    <property type="match status" value="1"/>
</dbReference>
<evidence type="ECO:0000313" key="1">
    <source>
        <dbReference type="EMBL" id="MCG2621223.1"/>
    </source>
</evidence>
<dbReference type="InterPro" id="IPR053717">
    <property type="entry name" value="MerB_lyase_sf"/>
</dbReference>
<evidence type="ECO:0000313" key="2">
    <source>
        <dbReference type="Proteomes" id="UP001165368"/>
    </source>
</evidence>
<keyword evidence="1" id="KW-0456">Lyase</keyword>
<gene>
    <name evidence="1" type="ORF">LVY72_04760</name>
</gene>
<dbReference type="Proteomes" id="UP001165368">
    <property type="component" value="Unassembled WGS sequence"/>
</dbReference>
<accession>A0ABS9L3M5</accession>
<keyword evidence="2" id="KW-1185">Reference proteome</keyword>
<name>A0ABS9L3M5_9MICC</name>
<sequence>MHKFHTPYGVLPPLATEVFDLTDTTKRVRRFYEDFIPDNGRPPTFLEAMDGLRISYNDLWDSLDQLYRGVQVMFLEGTESLIKMPPFAFYPTRHRVTLEDGRAFWSGCAGESSAFSVQFPGLVTTVESICPDCGEKITSTWKDGALLSVDPEGTLINIGTYPDNWGKNMTMVCESINFFKNRDHIENWVAQVPEQAGAILPIEKAQAWVAGVAKVRYFDYDRAPDVVGSLSAAGTTIDAFRAAGADVTAWENR</sequence>
<dbReference type="EMBL" id="JAKLTQ010000002">
    <property type="protein sequence ID" value="MCG2621223.1"/>
    <property type="molecule type" value="Genomic_DNA"/>
</dbReference>
<proteinExistence type="predicted"/>
<dbReference type="RefSeq" id="WP_237818329.1">
    <property type="nucleotide sequence ID" value="NZ_JAKLTQ010000002.1"/>
</dbReference>
<organism evidence="1 2">
    <name type="scientific">Arthrobacter hankyongi</name>
    <dbReference type="NCBI Taxonomy" id="2904801"/>
    <lineage>
        <taxon>Bacteria</taxon>
        <taxon>Bacillati</taxon>
        <taxon>Actinomycetota</taxon>
        <taxon>Actinomycetes</taxon>
        <taxon>Micrococcales</taxon>
        <taxon>Micrococcaceae</taxon>
        <taxon>Arthrobacter</taxon>
    </lineage>
</organism>
<dbReference type="SUPFAM" id="SSF160387">
    <property type="entry name" value="NosL/MerB-like"/>
    <property type="match status" value="1"/>
</dbReference>
<comment type="caution">
    <text evidence="1">The sequence shown here is derived from an EMBL/GenBank/DDBJ whole genome shotgun (WGS) entry which is preliminary data.</text>
</comment>
<dbReference type="InterPro" id="IPR004927">
    <property type="entry name" value="MerB"/>
</dbReference>
<dbReference type="Pfam" id="PF03243">
    <property type="entry name" value="MerB"/>
    <property type="match status" value="1"/>
</dbReference>